<evidence type="ECO:0000313" key="2">
    <source>
        <dbReference type="Proteomes" id="UP000807159"/>
    </source>
</evidence>
<keyword evidence="2" id="KW-1185">Reference proteome</keyword>
<gene>
    <name evidence="1" type="ORF">H0E87_019971</name>
</gene>
<name>A0A8T2XXB9_POPDE</name>
<proteinExistence type="predicted"/>
<protein>
    <submittedName>
        <fullName evidence="1">Uncharacterized protein</fullName>
    </submittedName>
</protein>
<sequence length="204" mass="22925">MSLGSVQWCLLDAPRRDDSIGLYGRVQRCKSSNRAGNPALETKAEVVQGQCSILARFEPNKFWGMYQVGKTPVDIQIFRNSHRPIVRFLAVQLERDGNLKCYCWARAHAQTDWVLDCQAITETRELSSPFGPYGLCRPVSGPPVWKAEPRWTLGSFQGVDGDDQSCDFCSGNDDMGFEKEIDGVTDSNNWLSKESGQRHFLVNS</sequence>
<accession>A0A8T2XXB9</accession>
<dbReference type="Proteomes" id="UP000807159">
    <property type="component" value="Chromosome 10"/>
</dbReference>
<organism evidence="1 2">
    <name type="scientific">Populus deltoides</name>
    <name type="common">Eastern poplar</name>
    <name type="synonym">Eastern cottonwood</name>
    <dbReference type="NCBI Taxonomy" id="3696"/>
    <lineage>
        <taxon>Eukaryota</taxon>
        <taxon>Viridiplantae</taxon>
        <taxon>Streptophyta</taxon>
        <taxon>Embryophyta</taxon>
        <taxon>Tracheophyta</taxon>
        <taxon>Spermatophyta</taxon>
        <taxon>Magnoliopsida</taxon>
        <taxon>eudicotyledons</taxon>
        <taxon>Gunneridae</taxon>
        <taxon>Pentapetalae</taxon>
        <taxon>rosids</taxon>
        <taxon>fabids</taxon>
        <taxon>Malpighiales</taxon>
        <taxon>Salicaceae</taxon>
        <taxon>Saliceae</taxon>
        <taxon>Populus</taxon>
    </lineage>
</organism>
<comment type="caution">
    <text evidence="1">The sequence shown here is derived from an EMBL/GenBank/DDBJ whole genome shotgun (WGS) entry which is preliminary data.</text>
</comment>
<evidence type="ECO:0000313" key="1">
    <source>
        <dbReference type="EMBL" id="KAH8497506.1"/>
    </source>
</evidence>
<dbReference type="EMBL" id="JACEGQ020000010">
    <property type="protein sequence ID" value="KAH8497506.1"/>
    <property type="molecule type" value="Genomic_DNA"/>
</dbReference>
<reference evidence="1" key="1">
    <citation type="journal article" date="2021" name="J. Hered.">
        <title>Genome Assembly of Salicaceae Populus deltoides (Eastern Cottonwood) I-69 Based on Nanopore Sequencing and Hi-C Technologies.</title>
        <authorList>
            <person name="Bai S."/>
            <person name="Wu H."/>
            <person name="Zhang J."/>
            <person name="Pan Z."/>
            <person name="Zhao W."/>
            <person name="Li Z."/>
            <person name="Tong C."/>
        </authorList>
    </citation>
    <scope>NUCLEOTIDE SEQUENCE</scope>
    <source>
        <tissue evidence="1">Leaf</tissue>
    </source>
</reference>
<dbReference type="AlphaFoldDB" id="A0A8T2XXB9"/>